<dbReference type="PANTHER" id="PTHR46696:SF4">
    <property type="entry name" value="BIOTIN BIOSYNTHESIS CYTOCHROME P450"/>
    <property type="match status" value="1"/>
</dbReference>
<comment type="caution">
    <text evidence="4">The sequence shown here is derived from an EMBL/GenBank/DDBJ whole genome shotgun (WGS) entry which is preliminary data.</text>
</comment>
<dbReference type="EMBL" id="JAGSVG010000015">
    <property type="protein sequence ID" value="MBR8130769.1"/>
    <property type="molecule type" value="Genomic_DNA"/>
</dbReference>
<dbReference type="SUPFAM" id="SSF48264">
    <property type="entry name" value="Cytochrome P450"/>
    <property type="match status" value="1"/>
</dbReference>
<dbReference type="PRINTS" id="PR00359">
    <property type="entry name" value="BP450"/>
</dbReference>
<dbReference type="InterPro" id="IPR036396">
    <property type="entry name" value="Cyt_P450_sf"/>
</dbReference>
<evidence type="ECO:0000256" key="2">
    <source>
        <dbReference type="RuleBase" id="RU000461"/>
    </source>
</evidence>
<evidence type="ECO:0000313" key="4">
    <source>
        <dbReference type="EMBL" id="MBR8130769.1"/>
    </source>
</evidence>
<dbReference type="PANTHER" id="PTHR46696">
    <property type="entry name" value="P450, PUTATIVE (EUROFUNG)-RELATED"/>
    <property type="match status" value="1"/>
</dbReference>
<dbReference type="PROSITE" id="PS00086">
    <property type="entry name" value="CYTOCHROME_P450"/>
    <property type="match status" value="1"/>
</dbReference>
<comment type="similarity">
    <text evidence="1 2">Belongs to the cytochrome P450 family.</text>
</comment>
<reference evidence="4" key="1">
    <citation type="submission" date="2021-04" db="EMBL/GenBank/DDBJ databases">
        <title>A collection of bacterial strains from the Burkholderia cepacia Research Laboratory and Repository.</title>
        <authorList>
            <person name="Lipuma J."/>
            <person name="Spilker T."/>
        </authorList>
    </citation>
    <scope>NUCLEOTIDE SEQUENCE</scope>
    <source>
        <strain evidence="4">AU36012</strain>
    </source>
</reference>
<evidence type="ECO:0000256" key="3">
    <source>
        <dbReference type="SAM" id="Phobius"/>
    </source>
</evidence>
<feature type="transmembrane region" description="Helical" evidence="3">
    <location>
        <begin position="236"/>
        <end position="259"/>
    </location>
</feature>
<keyword evidence="2" id="KW-0479">Metal-binding</keyword>
<dbReference type="Pfam" id="PF00067">
    <property type="entry name" value="p450"/>
    <property type="match status" value="1"/>
</dbReference>
<proteinExistence type="inferred from homology"/>
<dbReference type="GO" id="GO:0005506">
    <property type="term" value="F:iron ion binding"/>
    <property type="evidence" value="ECO:0007669"/>
    <property type="project" value="InterPro"/>
</dbReference>
<dbReference type="AlphaFoldDB" id="A0AA41E988"/>
<keyword evidence="2" id="KW-0560">Oxidoreductase</keyword>
<keyword evidence="3" id="KW-1133">Transmembrane helix</keyword>
<protein>
    <submittedName>
        <fullName evidence="4">Cytochrome P450</fullName>
    </submittedName>
</protein>
<dbReference type="Proteomes" id="UP000682266">
    <property type="component" value="Unassembled WGS sequence"/>
</dbReference>
<dbReference type="InterPro" id="IPR002397">
    <property type="entry name" value="Cyt_P450_B"/>
</dbReference>
<dbReference type="GO" id="GO:0008395">
    <property type="term" value="F:steroid hydroxylase activity"/>
    <property type="evidence" value="ECO:0007669"/>
    <property type="project" value="TreeGrafter"/>
</dbReference>
<dbReference type="GO" id="GO:0036199">
    <property type="term" value="F:cholest-4-en-3-one 26-monooxygenase activity"/>
    <property type="evidence" value="ECO:0007669"/>
    <property type="project" value="TreeGrafter"/>
</dbReference>
<dbReference type="InterPro" id="IPR017972">
    <property type="entry name" value="Cyt_P450_CS"/>
</dbReference>
<keyword evidence="2" id="KW-0503">Monooxygenase</keyword>
<dbReference type="InterPro" id="IPR001128">
    <property type="entry name" value="Cyt_P450"/>
</dbReference>
<dbReference type="GO" id="GO:0020037">
    <property type="term" value="F:heme binding"/>
    <property type="evidence" value="ECO:0007669"/>
    <property type="project" value="InterPro"/>
</dbReference>
<keyword evidence="2" id="KW-0349">Heme</keyword>
<gene>
    <name evidence="4" type="ORF">KDW93_17655</name>
</gene>
<dbReference type="GO" id="GO:0006707">
    <property type="term" value="P:cholesterol catabolic process"/>
    <property type="evidence" value="ECO:0007669"/>
    <property type="project" value="TreeGrafter"/>
</dbReference>
<name>A0AA41E988_9BURK</name>
<accession>A0AA41E988</accession>
<keyword evidence="3" id="KW-0472">Membrane</keyword>
<keyword evidence="2" id="KW-0408">Iron</keyword>
<evidence type="ECO:0000313" key="5">
    <source>
        <dbReference type="Proteomes" id="UP000682266"/>
    </source>
</evidence>
<dbReference type="Gene3D" id="1.10.630.10">
    <property type="entry name" value="Cytochrome P450"/>
    <property type="match status" value="1"/>
</dbReference>
<evidence type="ECO:0000256" key="1">
    <source>
        <dbReference type="ARBA" id="ARBA00010617"/>
    </source>
</evidence>
<keyword evidence="3" id="KW-0812">Transmembrane</keyword>
<sequence>MPEQAAHAEHDAASLLPLILGNGDGDPYPVYARLREKAPVYRDASGNWLVSSHRHVLDVLGRPAFACRPCDDATPLADPLGFESTIVFSDGGDHERLKRLLAPMFSKTRLAALQHYIDAQVAALLAPLRDRERFDLVAGLARELPVRTVCFLLGFPETAADAYRRASQGAWQLISFMPLHDAQRRLAITETERFLREIDVYIDHCRRDDDLAHPLADFVALERCGKIGRREIAMNVLFLFIAGYGTTLLSIGNSIAAALRSSRQWQALRNDAGLIPRAVRELLRYDPAVQALFRYAHADTELGGCRIRRGERVILLLGSANRDPAAFARPDALKFDRPDGRSLTFGAGPHGCMGVALARMQLESVLRGLLTHAPDIRLSDDDARRIQLGAFHGYAQLGVARAVR</sequence>
<organism evidence="4 5">
    <name type="scientific">Burkholderia ambifaria</name>
    <dbReference type="NCBI Taxonomy" id="152480"/>
    <lineage>
        <taxon>Bacteria</taxon>
        <taxon>Pseudomonadati</taxon>
        <taxon>Pseudomonadota</taxon>
        <taxon>Betaproteobacteria</taxon>
        <taxon>Burkholderiales</taxon>
        <taxon>Burkholderiaceae</taxon>
        <taxon>Burkholderia</taxon>
        <taxon>Burkholderia cepacia complex</taxon>
    </lineage>
</organism>